<keyword evidence="3" id="KW-1185">Reference proteome</keyword>
<dbReference type="Proteomes" id="UP000184536">
    <property type="component" value="Unassembled WGS sequence"/>
</dbReference>
<dbReference type="EMBL" id="FQZV01000004">
    <property type="protein sequence ID" value="SHI60873.1"/>
    <property type="molecule type" value="Genomic_DNA"/>
</dbReference>
<organism evidence="2 3">
    <name type="scientific">Geosporobacter subterraneus DSM 17957</name>
    <dbReference type="NCBI Taxonomy" id="1121919"/>
    <lineage>
        <taxon>Bacteria</taxon>
        <taxon>Bacillati</taxon>
        <taxon>Bacillota</taxon>
        <taxon>Clostridia</taxon>
        <taxon>Peptostreptococcales</taxon>
        <taxon>Thermotaleaceae</taxon>
        <taxon>Geosporobacter</taxon>
    </lineage>
</organism>
<accession>A0A1M6CIY5</accession>
<dbReference type="Pfam" id="PF10135">
    <property type="entry name" value="Rod-binding"/>
    <property type="match status" value="1"/>
</dbReference>
<name>A0A1M6CIY5_9FIRM</name>
<sequence length="121" mass="14050">MKIDGNLPIHQVDIKNKKEEVKTEEFKNLLEQAQKSQDEKKLMDACRQFESVFINMLLKNMRNSIPEGGFIEKSYPREIFEGMFDEKMADEVSKGQGIGLAKQMYSQLSRTMKIKKIDGEE</sequence>
<reference evidence="3" key="1">
    <citation type="submission" date="2016-11" db="EMBL/GenBank/DDBJ databases">
        <authorList>
            <person name="Varghese N."/>
            <person name="Submissions S."/>
        </authorList>
    </citation>
    <scope>NUCLEOTIDE SEQUENCE [LARGE SCALE GENOMIC DNA]</scope>
    <source>
        <strain evidence="3">DSM 17957</strain>
    </source>
</reference>
<evidence type="ECO:0000313" key="2">
    <source>
        <dbReference type="EMBL" id="SHI60873.1"/>
    </source>
</evidence>
<protein>
    <submittedName>
        <fullName evidence="2">Rod binding protein</fullName>
    </submittedName>
</protein>
<evidence type="ECO:0000313" key="3">
    <source>
        <dbReference type="Proteomes" id="UP000184536"/>
    </source>
</evidence>
<gene>
    <name evidence="2" type="ORF">SAMN02745975_00227</name>
</gene>
<dbReference type="PRINTS" id="PR01002">
    <property type="entry name" value="FLGFLGJ"/>
</dbReference>
<dbReference type="AlphaFoldDB" id="A0A1M6CIY5"/>
<proteinExistence type="predicted"/>
<dbReference type="InterPro" id="IPR019301">
    <property type="entry name" value="Flagellar_prot_FlgJ_N"/>
</dbReference>
<feature type="domain" description="Flagellar protein FlgJ N-terminal" evidence="1">
    <location>
        <begin position="59"/>
        <end position="107"/>
    </location>
</feature>
<evidence type="ECO:0000259" key="1">
    <source>
        <dbReference type="Pfam" id="PF10135"/>
    </source>
</evidence>
<dbReference type="STRING" id="1121919.SAMN02745975_00227"/>
<dbReference type="RefSeq" id="WP_110939536.1">
    <property type="nucleotide sequence ID" value="NZ_FQZV01000004.1"/>
</dbReference>
<dbReference type="OrthoDB" id="9796740at2"/>